<keyword evidence="2 5" id="KW-0812">Transmembrane</keyword>
<evidence type="ECO:0000259" key="6">
    <source>
        <dbReference type="PROSITE" id="PS50801"/>
    </source>
</evidence>
<comment type="subcellular location">
    <subcellularLocation>
        <location evidence="1">Membrane</location>
        <topology evidence="1">Multi-pass membrane protein</topology>
    </subcellularLocation>
</comment>
<name>A0A3B1ARP4_9ZZZZ</name>
<feature type="transmembrane region" description="Helical" evidence="5">
    <location>
        <begin position="31"/>
        <end position="57"/>
    </location>
</feature>
<feature type="transmembrane region" description="Helical" evidence="5">
    <location>
        <begin position="180"/>
        <end position="199"/>
    </location>
</feature>
<dbReference type="CDD" id="cd07042">
    <property type="entry name" value="STAS_SulP_like_sulfate_transporter"/>
    <property type="match status" value="1"/>
</dbReference>
<dbReference type="Gene3D" id="3.30.750.24">
    <property type="entry name" value="STAS domain"/>
    <property type="match status" value="1"/>
</dbReference>
<dbReference type="InterPro" id="IPR052706">
    <property type="entry name" value="Membrane-Transporter-like"/>
</dbReference>
<feature type="transmembrane region" description="Helical" evidence="5">
    <location>
        <begin position="327"/>
        <end position="350"/>
    </location>
</feature>
<dbReference type="InterPro" id="IPR002645">
    <property type="entry name" value="STAS_dom"/>
</dbReference>
<proteinExistence type="predicted"/>
<protein>
    <submittedName>
        <fullName evidence="7">Sulfate permease</fullName>
    </submittedName>
</protein>
<evidence type="ECO:0000256" key="4">
    <source>
        <dbReference type="ARBA" id="ARBA00023136"/>
    </source>
</evidence>
<dbReference type="EMBL" id="UOFY01000028">
    <property type="protein sequence ID" value="VAX08646.1"/>
    <property type="molecule type" value="Genomic_DNA"/>
</dbReference>
<gene>
    <name evidence="7" type="ORF">MNBD_GAMMA25-880</name>
</gene>
<keyword evidence="3 5" id="KW-1133">Transmembrane helix</keyword>
<evidence type="ECO:0000313" key="7">
    <source>
        <dbReference type="EMBL" id="VAX08646.1"/>
    </source>
</evidence>
<feature type="transmembrane region" description="Helical" evidence="5">
    <location>
        <begin position="303"/>
        <end position="321"/>
    </location>
</feature>
<keyword evidence="4 5" id="KW-0472">Membrane</keyword>
<accession>A0A3B1ARP4</accession>
<dbReference type="PROSITE" id="PS50801">
    <property type="entry name" value="STAS"/>
    <property type="match status" value="1"/>
</dbReference>
<feature type="transmembrane region" description="Helical" evidence="5">
    <location>
        <begin position="362"/>
        <end position="393"/>
    </location>
</feature>
<feature type="transmembrane region" description="Helical" evidence="5">
    <location>
        <begin position="88"/>
        <end position="106"/>
    </location>
</feature>
<dbReference type="InterPro" id="IPR036513">
    <property type="entry name" value="STAS_dom_sf"/>
</dbReference>
<dbReference type="InterPro" id="IPR011547">
    <property type="entry name" value="SLC26A/SulP_dom"/>
</dbReference>
<evidence type="ECO:0000256" key="2">
    <source>
        <dbReference type="ARBA" id="ARBA00022692"/>
    </source>
</evidence>
<evidence type="ECO:0000256" key="1">
    <source>
        <dbReference type="ARBA" id="ARBA00004141"/>
    </source>
</evidence>
<dbReference type="SUPFAM" id="SSF52091">
    <property type="entry name" value="SpoIIaa-like"/>
    <property type="match status" value="1"/>
</dbReference>
<dbReference type="Pfam" id="PF01740">
    <property type="entry name" value="STAS"/>
    <property type="match status" value="1"/>
</dbReference>
<dbReference type="GO" id="GO:0016020">
    <property type="term" value="C:membrane"/>
    <property type="evidence" value="ECO:0007669"/>
    <property type="project" value="UniProtKB-SubCell"/>
</dbReference>
<reference evidence="7" key="1">
    <citation type="submission" date="2018-06" db="EMBL/GenBank/DDBJ databases">
        <authorList>
            <person name="Zhirakovskaya E."/>
        </authorList>
    </citation>
    <scope>NUCLEOTIDE SEQUENCE</scope>
</reference>
<dbReference type="AlphaFoldDB" id="A0A3B1ARP4"/>
<dbReference type="PANTHER" id="PTHR43310">
    <property type="entry name" value="SULFATE TRANSPORTER YBAR-RELATED"/>
    <property type="match status" value="1"/>
</dbReference>
<feature type="transmembrane region" description="Helical" evidence="5">
    <location>
        <begin position="156"/>
        <end position="173"/>
    </location>
</feature>
<evidence type="ECO:0000256" key="3">
    <source>
        <dbReference type="ARBA" id="ARBA00022989"/>
    </source>
</evidence>
<dbReference type="Pfam" id="PF00916">
    <property type="entry name" value="Sulfate_transp"/>
    <property type="match status" value="1"/>
</dbReference>
<feature type="transmembrane region" description="Helical" evidence="5">
    <location>
        <begin position="118"/>
        <end position="136"/>
    </location>
</feature>
<sequence length="510" mass="54618">MLFSFECNEHGCPKNDILSGLTVALALVPEAVAFAFVAGVDPLVGLYAAFMVGLITASIGGRPGMISGATGALAVVMVSLVATHGVEYLFATVVLMGLIQILVGVLHLGKFIRMVPHPVMLGFVNGLAIVIFLAQLNSFQEKGAEGQLQWLQNDAMMIMLGLVALTMAIIHFLPKFTKAIPSSLAAIIVVSLIVIVIGMDSRTVGDLASIAGGLPEFHIPMVPLNLETLMIILPYAVILAAVGLIESLLTLSLIDEITETRGRGNKECVGQGVANTVTGMFGGMGGCAMIGQSMINVNSGGRGRLSGISAALFLLIFILFASDLIEMIPLAALTGVMFMVVIGTFEWSSFRIIGKIPASDAFVIILVSAVTVATDLAIAVVVGVIVSALVFAWQHAKHIQVKSYLNEMEGKVYELEGPLFFASVKNFQDLFDPKNDPDDVVVEFQNSRVYDHSAIEAIDTLAERYFNAHKRLHLRHLSPECTELLKKAGNLVEVNVIEDPRYHVADDQLS</sequence>
<organism evidence="7">
    <name type="scientific">hydrothermal vent metagenome</name>
    <dbReference type="NCBI Taxonomy" id="652676"/>
    <lineage>
        <taxon>unclassified sequences</taxon>
        <taxon>metagenomes</taxon>
        <taxon>ecological metagenomes</taxon>
    </lineage>
</organism>
<feature type="transmembrane region" description="Helical" evidence="5">
    <location>
        <begin position="231"/>
        <end position="254"/>
    </location>
</feature>
<dbReference type="PANTHER" id="PTHR43310:SF1">
    <property type="entry name" value="SULFATE TRANSPORTER YBAR-RELATED"/>
    <property type="match status" value="1"/>
</dbReference>
<feature type="domain" description="STAS" evidence="6">
    <location>
        <begin position="412"/>
        <end position="510"/>
    </location>
</feature>
<evidence type="ECO:0000256" key="5">
    <source>
        <dbReference type="SAM" id="Phobius"/>
    </source>
</evidence>